<reference evidence="2" key="1">
    <citation type="submission" date="2022-11" db="UniProtKB">
        <authorList>
            <consortium name="WormBaseParasite"/>
        </authorList>
    </citation>
    <scope>IDENTIFICATION</scope>
</reference>
<sequence length="71" mass="8215">MSRFLDKFRSNEMLCAGPAQSGSARQSPINTDWQNSPTIVKNWRVLLINKLDIFYVMLSESIYIRSIIYVS</sequence>
<evidence type="ECO:0000313" key="1">
    <source>
        <dbReference type="Proteomes" id="UP000887565"/>
    </source>
</evidence>
<organism evidence="1 2">
    <name type="scientific">Romanomermis culicivorax</name>
    <name type="common">Nematode worm</name>
    <dbReference type="NCBI Taxonomy" id="13658"/>
    <lineage>
        <taxon>Eukaryota</taxon>
        <taxon>Metazoa</taxon>
        <taxon>Ecdysozoa</taxon>
        <taxon>Nematoda</taxon>
        <taxon>Enoplea</taxon>
        <taxon>Dorylaimia</taxon>
        <taxon>Mermithida</taxon>
        <taxon>Mermithoidea</taxon>
        <taxon>Mermithidae</taxon>
        <taxon>Romanomermis</taxon>
    </lineage>
</organism>
<dbReference type="WBParaSite" id="nRc.2.0.1.t08687-RA">
    <property type="protein sequence ID" value="nRc.2.0.1.t08687-RA"/>
    <property type="gene ID" value="nRc.2.0.1.g08687"/>
</dbReference>
<evidence type="ECO:0000313" key="2">
    <source>
        <dbReference type="WBParaSite" id="nRc.2.0.1.t08687-RA"/>
    </source>
</evidence>
<proteinExistence type="predicted"/>
<protein>
    <submittedName>
        <fullName evidence="2">Uncharacterized protein</fullName>
    </submittedName>
</protein>
<keyword evidence="1" id="KW-1185">Reference proteome</keyword>
<dbReference type="Proteomes" id="UP000887565">
    <property type="component" value="Unplaced"/>
</dbReference>
<dbReference type="AlphaFoldDB" id="A0A915I3H8"/>
<accession>A0A915I3H8</accession>
<name>A0A915I3H8_ROMCU</name>